<dbReference type="RefSeq" id="WP_256321944.1">
    <property type="nucleotide sequence ID" value="NZ_DAWEGH010000008.1"/>
</dbReference>
<evidence type="ECO:0000313" key="2">
    <source>
        <dbReference type="Proteomes" id="UP001206236"/>
    </source>
</evidence>
<name>A0AAW5KK11_9FIRM</name>
<sequence length="151" mass="17185">MVTSKSVEKNNEEWYNKTVQIFERSYRTDASFVISHIKSAQKKFTCQGYLITAAKGKPIKVFSGESEAVEKQLQNSKIPYSQLITVQNNRSLQTAYIAYTKDKQKLTEALNNSGVTAIEDVDSFMSGYDKVMIRVAENISQRHLFDSIGLW</sequence>
<gene>
    <name evidence="1" type="ORF">NE632_06525</name>
</gene>
<dbReference type="AlphaFoldDB" id="A0AAW5KK11"/>
<protein>
    <submittedName>
        <fullName evidence="1">Uncharacterized protein</fullName>
    </submittedName>
</protein>
<dbReference type="EMBL" id="JANGCN010000011">
    <property type="protein sequence ID" value="MCQ5152960.1"/>
    <property type="molecule type" value="Genomic_DNA"/>
</dbReference>
<organism evidence="1 2">
    <name type="scientific">Ruminococcus bicirculans</name>
    <name type="common">ex Wegman et al. 2014</name>
    <dbReference type="NCBI Taxonomy" id="1160721"/>
    <lineage>
        <taxon>Bacteria</taxon>
        <taxon>Bacillati</taxon>
        <taxon>Bacillota</taxon>
        <taxon>Clostridia</taxon>
        <taxon>Eubacteriales</taxon>
        <taxon>Oscillospiraceae</taxon>
        <taxon>Ruminococcus</taxon>
    </lineage>
</organism>
<evidence type="ECO:0000313" key="1">
    <source>
        <dbReference type="EMBL" id="MCQ5152960.1"/>
    </source>
</evidence>
<accession>A0AAW5KK11</accession>
<comment type="caution">
    <text evidence="1">The sequence shown here is derived from an EMBL/GenBank/DDBJ whole genome shotgun (WGS) entry which is preliminary data.</text>
</comment>
<proteinExistence type="predicted"/>
<reference evidence="1" key="1">
    <citation type="submission" date="2022-06" db="EMBL/GenBank/DDBJ databases">
        <title>Isolation of gut microbiota from human fecal samples.</title>
        <authorList>
            <person name="Pamer E.G."/>
            <person name="Barat B."/>
            <person name="Waligurski E."/>
            <person name="Medina S."/>
            <person name="Paddock L."/>
            <person name="Mostad J."/>
        </authorList>
    </citation>
    <scope>NUCLEOTIDE SEQUENCE</scope>
    <source>
        <strain evidence="1">DFI.5.57</strain>
    </source>
</reference>
<dbReference type="Proteomes" id="UP001206236">
    <property type="component" value="Unassembled WGS sequence"/>
</dbReference>